<feature type="non-terminal residue" evidence="1">
    <location>
        <position position="212"/>
    </location>
</feature>
<comment type="caution">
    <text evidence="1">The sequence shown here is derived from an EMBL/GenBank/DDBJ whole genome shotgun (WGS) entry which is preliminary data.</text>
</comment>
<protein>
    <submittedName>
        <fullName evidence="1">13989_t:CDS:1</fullName>
    </submittedName>
</protein>
<accession>A0ACA9PZE6</accession>
<dbReference type="Proteomes" id="UP000789366">
    <property type="component" value="Unassembled WGS sequence"/>
</dbReference>
<feature type="non-terminal residue" evidence="1">
    <location>
        <position position="1"/>
    </location>
</feature>
<evidence type="ECO:0000313" key="1">
    <source>
        <dbReference type="EMBL" id="CAG8731087.1"/>
    </source>
</evidence>
<proteinExistence type="predicted"/>
<sequence>GVNSKSNLPLRNLKLNMVVFQRRRNGDLQATVDVSPKTEHSFDGKIPSIFNNKNLLLSSLILFRLFNALITKTFFSPDEYWQSVEVAHYMVFGYPLSFLLRQIFAHPLIFATLYKVLDLVRLDGGTLFIYAPRFLQAVFAAISDFYSYHLARKLFTDSSAKWTLFCSIISWFNFFCSVRMFSNSIETTLTIVALSYWPWPSLPTPRNWNERE</sequence>
<evidence type="ECO:0000313" key="2">
    <source>
        <dbReference type="Proteomes" id="UP000789366"/>
    </source>
</evidence>
<gene>
    <name evidence="1" type="ORF">SPELUC_LOCUS13115</name>
</gene>
<organism evidence="1 2">
    <name type="scientific">Cetraspora pellucida</name>
    <dbReference type="NCBI Taxonomy" id="1433469"/>
    <lineage>
        <taxon>Eukaryota</taxon>
        <taxon>Fungi</taxon>
        <taxon>Fungi incertae sedis</taxon>
        <taxon>Mucoromycota</taxon>
        <taxon>Glomeromycotina</taxon>
        <taxon>Glomeromycetes</taxon>
        <taxon>Diversisporales</taxon>
        <taxon>Gigasporaceae</taxon>
        <taxon>Cetraspora</taxon>
    </lineage>
</organism>
<dbReference type="EMBL" id="CAJVPW010033441">
    <property type="protein sequence ID" value="CAG8731087.1"/>
    <property type="molecule type" value="Genomic_DNA"/>
</dbReference>
<reference evidence="1" key="1">
    <citation type="submission" date="2021-06" db="EMBL/GenBank/DDBJ databases">
        <authorList>
            <person name="Kallberg Y."/>
            <person name="Tangrot J."/>
            <person name="Rosling A."/>
        </authorList>
    </citation>
    <scope>NUCLEOTIDE SEQUENCE</scope>
    <source>
        <strain evidence="1">28 12/20/2015</strain>
    </source>
</reference>
<keyword evidence="2" id="KW-1185">Reference proteome</keyword>
<name>A0ACA9PZE6_9GLOM</name>